<name>A0ABY5TIA7_9BACE</name>
<feature type="chain" id="PRO_5045346712" description="DUF4141 domain-containing protein" evidence="1">
    <location>
        <begin position="19"/>
        <end position="219"/>
    </location>
</feature>
<gene>
    <name evidence="2" type="ORF">NXY30_29400</name>
</gene>
<sequence length="219" mass="25619">MKYIILFSLLLFPFSLKAQLPRDIPAIETIISGHKSIWNRLNDRKNNEGVNYTLSTRVKDIAVQYHQVREDLSKRIEYSYNMLVFTKDVVEISKLLVDNTKLIGEYASFVASNLNKMPDLYNFFMKYYGGIELEIKNLKNIVTASVLIRSNYEERFSAIRNIKNSLLNLKWMVERVLWLSKGVVQLDYSNTNWLDLLKDKGIQNFSKKLATEVINEYSK</sequence>
<evidence type="ECO:0000313" key="2">
    <source>
        <dbReference type="EMBL" id="UVQ77618.1"/>
    </source>
</evidence>
<dbReference type="Proteomes" id="UP001060104">
    <property type="component" value="Plasmid unnamed2"/>
</dbReference>
<evidence type="ECO:0008006" key="4">
    <source>
        <dbReference type="Google" id="ProtNLM"/>
    </source>
</evidence>
<keyword evidence="3" id="KW-1185">Reference proteome</keyword>
<keyword evidence="2" id="KW-0614">Plasmid</keyword>
<dbReference type="EMBL" id="CP103143">
    <property type="protein sequence ID" value="UVQ77618.1"/>
    <property type="molecule type" value="Genomic_DNA"/>
</dbReference>
<protein>
    <recommendedName>
        <fullName evidence="4">DUF4141 domain-containing protein</fullName>
    </recommendedName>
</protein>
<accession>A0ABY5TIA7</accession>
<reference evidence="2" key="1">
    <citation type="submission" date="2022-08" db="EMBL/GenBank/DDBJ databases">
        <title>Genome Sequencing of Bacteroides fragilis Group Isolates with Nanopore Technology.</title>
        <authorList>
            <person name="Tisza M.J."/>
            <person name="Smith D."/>
            <person name="Dekker J.P."/>
        </authorList>
    </citation>
    <scope>NUCLEOTIDE SEQUENCE</scope>
    <source>
        <strain evidence="2">BFG-527</strain>
        <plasmid evidence="2">unnamed2</plasmid>
    </source>
</reference>
<organism evidence="2 3">
    <name type="scientific">Bacteroides faecis</name>
    <dbReference type="NCBI Taxonomy" id="674529"/>
    <lineage>
        <taxon>Bacteria</taxon>
        <taxon>Pseudomonadati</taxon>
        <taxon>Bacteroidota</taxon>
        <taxon>Bacteroidia</taxon>
        <taxon>Bacteroidales</taxon>
        <taxon>Bacteroidaceae</taxon>
        <taxon>Bacteroides</taxon>
    </lineage>
</organism>
<proteinExistence type="predicted"/>
<keyword evidence="1" id="KW-0732">Signal</keyword>
<evidence type="ECO:0000313" key="3">
    <source>
        <dbReference type="Proteomes" id="UP001060104"/>
    </source>
</evidence>
<geneLocation type="plasmid" evidence="2 3">
    <name>unnamed2</name>
</geneLocation>
<feature type="signal peptide" evidence="1">
    <location>
        <begin position="1"/>
        <end position="18"/>
    </location>
</feature>
<dbReference type="RefSeq" id="WP_138273576.1">
    <property type="nucleotide sequence ID" value="NZ_CP103143.1"/>
</dbReference>
<evidence type="ECO:0000256" key="1">
    <source>
        <dbReference type="SAM" id="SignalP"/>
    </source>
</evidence>